<dbReference type="PANTHER" id="PTHR10937">
    <property type="entry name" value="GLUCOSAMINE--FRUCTOSE-6-PHOSPHATE AMINOTRANSFERASE, ISOMERIZING"/>
    <property type="match status" value="1"/>
</dbReference>
<dbReference type="PROSITE" id="PS51278">
    <property type="entry name" value="GATASE_TYPE_2"/>
    <property type="match status" value="1"/>
</dbReference>
<dbReference type="InterPro" id="IPR047084">
    <property type="entry name" value="GFAT_N"/>
</dbReference>
<dbReference type="InterPro" id="IPR017932">
    <property type="entry name" value="GATase_2_dom"/>
</dbReference>
<sequence length="636" mass="69427">MCGITGYLGYKNALSIILTGLKRLEYRGYDSAGAAVVVDEGDGSKLMIRKSVGKVAALEQACSSDETMKRATVGVGHTRWATHGAPSDINAHPHASSSGRFAMVHNGIIENFAELKAGLERSGYKMKSETDTEVLVCLIESIQKQSSCTLEEAVRLALHEVEGAYAIVIVTADNPDMMIGARKGSPLVLGFSDDECFLASDAAPFVDHTDNIIYFNEGDIVTVTRTRDGDKCKVVYSVTDLSKVATNPTVEKLELTLEEITKGGYDHYMLKEIMEQPTAIKNALRGRLTDDGIRLGGLNQLIERPNGEKLPMIDAICKANRIIISACGTSWHAGLIGEYLIEELAGINVEVEYASEFRYRTLVLDENDVILVISQSGETADTLEAVRIGRANGCTVCGICNKVGSAISRETDAGVYLHAGPEIGVASTKAFTAQVTVLTLIALAVGRKRGVLLDEKFFPILEDLRRMPELLQRVIDNNIKVVEDVSKVYRYAHNFLFLGRGYNFPVALEGALKLKEISYIHAEGLPAAEMKHGPIALIDQLMPVVTIAMKNSRYEKVRSNIQEVSSRQGKIIALTDEDNHDLDSVSEHVIHVPKVAECLSPLMTVIPLQLLSYYVAVMRGCNVDQPRNLAKAVVVE</sequence>
<comment type="subcellular location">
    <subcellularLocation>
        <location evidence="2">Cytoplasm</location>
    </subcellularLocation>
</comment>
<keyword evidence="7" id="KW-0808">Transferase</keyword>
<reference evidence="12" key="1">
    <citation type="submission" date="2021-01" db="EMBL/GenBank/DDBJ databases">
        <authorList>
            <person name="Corre E."/>
            <person name="Pelletier E."/>
            <person name="Niang G."/>
            <person name="Scheremetjew M."/>
            <person name="Finn R."/>
            <person name="Kale V."/>
            <person name="Holt S."/>
            <person name="Cochrane G."/>
            <person name="Meng A."/>
            <person name="Brown T."/>
            <person name="Cohen L."/>
        </authorList>
    </citation>
    <scope>NUCLEOTIDE SEQUENCE</scope>
    <source>
        <strain evidence="12">NIES-2562</strain>
    </source>
</reference>
<evidence type="ECO:0000256" key="9">
    <source>
        <dbReference type="ARBA" id="ARBA00022962"/>
    </source>
</evidence>
<gene>
    <name evidence="12" type="ORF">PBIL07802_LOCUS28152</name>
    <name evidence="13" type="ORF">PBIL07802_LOCUS28154</name>
</gene>
<evidence type="ECO:0000313" key="13">
    <source>
        <dbReference type="EMBL" id="CAE0265816.1"/>
    </source>
</evidence>
<comment type="catalytic activity">
    <reaction evidence="1">
        <text>D-fructose 6-phosphate + L-glutamine = D-glucosamine 6-phosphate + L-glutamate</text>
        <dbReference type="Rhea" id="RHEA:13237"/>
        <dbReference type="ChEBI" id="CHEBI:29985"/>
        <dbReference type="ChEBI" id="CHEBI:58359"/>
        <dbReference type="ChEBI" id="CHEBI:58725"/>
        <dbReference type="ChEBI" id="CHEBI:61527"/>
        <dbReference type="EC" id="2.6.1.16"/>
    </reaction>
</comment>
<keyword evidence="8" id="KW-0677">Repeat</keyword>
<dbReference type="InterPro" id="IPR035490">
    <property type="entry name" value="GlmS/FrlB_SIS"/>
</dbReference>
<dbReference type="PROSITE" id="PS51464">
    <property type="entry name" value="SIS"/>
    <property type="match status" value="2"/>
</dbReference>
<dbReference type="FunFam" id="3.60.20.10:FF:000006">
    <property type="entry name" value="Glutamine--fructose-6-phosphate aminotransferase [isomerizing]"/>
    <property type="match status" value="1"/>
</dbReference>
<dbReference type="FunFam" id="3.40.50.10490:FF:000001">
    <property type="entry name" value="Glutamine--fructose-6-phosphate aminotransferase [isomerizing]"/>
    <property type="match status" value="1"/>
</dbReference>
<evidence type="ECO:0000259" key="10">
    <source>
        <dbReference type="PROSITE" id="PS51278"/>
    </source>
</evidence>
<dbReference type="GO" id="GO:0006002">
    <property type="term" value="P:fructose 6-phosphate metabolic process"/>
    <property type="evidence" value="ECO:0007669"/>
    <property type="project" value="TreeGrafter"/>
</dbReference>
<evidence type="ECO:0000256" key="2">
    <source>
        <dbReference type="ARBA" id="ARBA00004496"/>
    </source>
</evidence>
<proteinExistence type="inferred from homology"/>
<dbReference type="SUPFAM" id="SSF56235">
    <property type="entry name" value="N-terminal nucleophile aminohydrolases (Ntn hydrolases)"/>
    <property type="match status" value="1"/>
</dbReference>
<name>A0A7S3GGT4_9EUKA</name>
<dbReference type="SUPFAM" id="SSF53697">
    <property type="entry name" value="SIS domain"/>
    <property type="match status" value="1"/>
</dbReference>
<dbReference type="NCBIfam" id="TIGR01135">
    <property type="entry name" value="glmS"/>
    <property type="match status" value="1"/>
</dbReference>
<dbReference type="CDD" id="cd05008">
    <property type="entry name" value="SIS_GlmS_GlmD_1"/>
    <property type="match status" value="1"/>
</dbReference>
<accession>A0A7S3GGT4</accession>
<dbReference type="PANTHER" id="PTHR10937:SF0">
    <property type="entry name" value="GLUTAMINE--FRUCTOSE-6-PHOSPHATE TRANSAMINASE (ISOMERIZING)"/>
    <property type="match status" value="1"/>
</dbReference>
<dbReference type="InterPro" id="IPR035466">
    <property type="entry name" value="GlmS/AgaS_SIS"/>
</dbReference>
<dbReference type="EMBL" id="HBIB01042960">
    <property type="protein sequence ID" value="CAE0265814.1"/>
    <property type="molecule type" value="Transcribed_RNA"/>
</dbReference>
<dbReference type="HAMAP" id="MF_00164">
    <property type="entry name" value="GlmS"/>
    <property type="match status" value="1"/>
</dbReference>
<dbReference type="GO" id="GO:0046349">
    <property type="term" value="P:amino sugar biosynthetic process"/>
    <property type="evidence" value="ECO:0007669"/>
    <property type="project" value="UniProtKB-ARBA"/>
</dbReference>
<dbReference type="InterPro" id="IPR029055">
    <property type="entry name" value="Ntn_hydrolases_N"/>
</dbReference>
<dbReference type="InterPro" id="IPR001347">
    <property type="entry name" value="SIS_dom"/>
</dbReference>
<dbReference type="Pfam" id="PF13522">
    <property type="entry name" value="GATase_6"/>
    <property type="match status" value="1"/>
</dbReference>
<dbReference type="CDD" id="cd00714">
    <property type="entry name" value="GFAT"/>
    <property type="match status" value="1"/>
</dbReference>
<evidence type="ECO:0000256" key="8">
    <source>
        <dbReference type="ARBA" id="ARBA00022737"/>
    </source>
</evidence>
<dbReference type="Gene3D" id="3.40.50.10490">
    <property type="entry name" value="Glucose-6-phosphate isomerase like protein, domain 1"/>
    <property type="match status" value="2"/>
</dbReference>
<evidence type="ECO:0000256" key="6">
    <source>
        <dbReference type="ARBA" id="ARBA00022576"/>
    </source>
</evidence>
<keyword evidence="5" id="KW-0963">Cytoplasm</keyword>
<dbReference type="Pfam" id="PF01380">
    <property type="entry name" value="SIS"/>
    <property type="match status" value="2"/>
</dbReference>
<evidence type="ECO:0000256" key="1">
    <source>
        <dbReference type="ARBA" id="ARBA00001031"/>
    </source>
</evidence>
<dbReference type="EMBL" id="HBIB01042962">
    <property type="protein sequence ID" value="CAE0265816.1"/>
    <property type="molecule type" value="Transcribed_RNA"/>
</dbReference>
<dbReference type="NCBIfam" id="NF001484">
    <property type="entry name" value="PRK00331.1"/>
    <property type="match status" value="1"/>
</dbReference>
<dbReference type="EC" id="2.6.1.16" evidence="3"/>
<dbReference type="InterPro" id="IPR046348">
    <property type="entry name" value="SIS_dom_sf"/>
</dbReference>
<evidence type="ECO:0000256" key="4">
    <source>
        <dbReference type="ARBA" id="ARBA00016090"/>
    </source>
</evidence>
<organism evidence="12">
    <name type="scientific">Palpitomonas bilix</name>
    <dbReference type="NCBI Taxonomy" id="652834"/>
    <lineage>
        <taxon>Eukaryota</taxon>
        <taxon>Eukaryota incertae sedis</taxon>
    </lineage>
</organism>
<dbReference type="GO" id="GO:0097367">
    <property type="term" value="F:carbohydrate derivative binding"/>
    <property type="evidence" value="ECO:0007669"/>
    <property type="project" value="InterPro"/>
</dbReference>
<dbReference type="GO" id="GO:0006487">
    <property type="term" value="P:protein N-linked glycosylation"/>
    <property type="evidence" value="ECO:0007669"/>
    <property type="project" value="TreeGrafter"/>
</dbReference>
<feature type="domain" description="SIS" evidence="11">
    <location>
        <begin position="312"/>
        <end position="451"/>
    </location>
</feature>
<dbReference type="CDD" id="cd05009">
    <property type="entry name" value="SIS_GlmS_GlmD_2"/>
    <property type="match status" value="1"/>
</dbReference>
<feature type="domain" description="Glutamine amidotransferase type-2" evidence="10">
    <location>
        <begin position="2"/>
        <end position="226"/>
    </location>
</feature>
<dbReference type="GO" id="GO:0004360">
    <property type="term" value="F:glutamine-fructose-6-phosphate transaminase (isomerizing) activity"/>
    <property type="evidence" value="ECO:0007669"/>
    <property type="project" value="UniProtKB-EC"/>
</dbReference>
<evidence type="ECO:0000313" key="12">
    <source>
        <dbReference type="EMBL" id="CAE0265814.1"/>
    </source>
</evidence>
<dbReference type="FunFam" id="3.40.50.10490:FF:000002">
    <property type="entry name" value="Glutamine--fructose-6-phosphate aminotransferase [isomerizing]"/>
    <property type="match status" value="1"/>
</dbReference>
<protein>
    <recommendedName>
        <fullName evidence="4">Glutamine--fructose-6-phosphate aminotransferase [isomerizing]</fullName>
        <ecNumber evidence="3">2.6.1.16</ecNumber>
    </recommendedName>
</protein>
<dbReference type="GO" id="GO:0006047">
    <property type="term" value="P:UDP-N-acetylglucosamine metabolic process"/>
    <property type="evidence" value="ECO:0007669"/>
    <property type="project" value="TreeGrafter"/>
</dbReference>
<evidence type="ECO:0000256" key="3">
    <source>
        <dbReference type="ARBA" id="ARBA00012916"/>
    </source>
</evidence>
<evidence type="ECO:0000256" key="5">
    <source>
        <dbReference type="ARBA" id="ARBA00022490"/>
    </source>
</evidence>
<evidence type="ECO:0000259" key="11">
    <source>
        <dbReference type="PROSITE" id="PS51464"/>
    </source>
</evidence>
<keyword evidence="9" id="KW-0315">Glutamine amidotransferase</keyword>
<dbReference type="GO" id="GO:0005829">
    <property type="term" value="C:cytosol"/>
    <property type="evidence" value="ECO:0007669"/>
    <property type="project" value="TreeGrafter"/>
</dbReference>
<dbReference type="AlphaFoldDB" id="A0A7S3GGT4"/>
<keyword evidence="6" id="KW-0032">Aminotransferase</keyword>
<dbReference type="InterPro" id="IPR005855">
    <property type="entry name" value="GFAT"/>
</dbReference>
<evidence type="ECO:0000256" key="7">
    <source>
        <dbReference type="ARBA" id="ARBA00022679"/>
    </source>
</evidence>
<dbReference type="Gene3D" id="3.60.20.10">
    <property type="entry name" value="Glutamine Phosphoribosylpyrophosphate, subunit 1, domain 1"/>
    <property type="match status" value="1"/>
</dbReference>
<feature type="domain" description="SIS" evidence="11">
    <location>
        <begin position="485"/>
        <end position="626"/>
    </location>
</feature>